<keyword evidence="1" id="KW-0175">Coiled coil</keyword>
<proteinExistence type="predicted"/>
<sequence length="75" mass="8938">MAKKSTIEKLKTRISVLEKDRQRKVDEQIELILKTDPEILQINSQIDDLKKMVKTSEELERKKEELEKQMLDLLD</sequence>
<name>A0A413UD07_9FIRM</name>
<comment type="caution">
    <text evidence="2">The sequence shown here is derived from an EMBL/GenBank/DDBJ whole genome shotgun (WGS) entry which is preliminary data.</text>
</comment>
<evidence type="ECO:0000256" key="1">
    <source>
        <dbReference type="SAM" id="Coils"/>
    </source>
</evidence>
<evidence type="ECO:0000313" key="2">
    <source>
        <dbReference type="EMBL" id="RHB07174.1"/>
    </source>
</evidence>
<dbReference type="EMBL" id="QSGD01000015">
    <property type="protein sequence ID" value="RHB07174.1"/>
    <property type="molecule type" value="Genomic_DNA"/>
</dbReference>
<dbReference type="Proteomes" id="UP000285288">
    <property type="component" value="Unassembled WGS sequence"/>
</dbReference>
<organism evidence="2 3">
    <name type="scientific">Holdemanella biformis</name>
    <dbReference type="NCBI Taxonomy" id="1735"/>
    <lineage>
        <taxon>Bacteria</taxon>
        <taxon>Bacillati</taxon>
        <taxon>Bacillota</taxon>
        <taxon>Erysipelotrichia</taxon>
        <taxon>Erysipelotrichales</taxon>
        <taxon>Erysipelotrichaceae</taxon>
        <taxon>Holdemanella</taxon>
    </lineage>
</organism>
<accession>A0A413UD07</accession>
<gene>
    <name evidence="2" type="ORF">DW907_05265</name>
</gene>
<feature type="coiled-coil region" evidence="1">
    <location>
        <begin position="7"/>
        <end position="72"/>
    </location>
</feature>
<reference evidence="2 3" key="1">
    <citation type="submission" date="2018-08" db="EMBL/GenBank/DDBJ databases">
        <title>A genome reference for cultivated species of the human gut microbiota.</title>
        <authorList>
            <person name="Zou Y."/>
            <person name="Xue W."/>
            <person name="Luo G."/>
        </authorList>
    </citation>
    <scope>NUCLEOTIDE SEQUENCE [LARGE SCALE GENOMIC DNA]</scope>
    <source>
        <strain evidence="2 3">AM42-13AC</strain>
    </source>
</reference>
<dbReference type="AlphaFoldDB" id="A0A413UD07"/>
<evidence type="ECO:0000313" key="3">
    <source>
        <dbReference type="Proteomes" id="UP000285288"/>
    </source>
</evidence>
<protein>
    <submittedName>
        <fullName evidence="2">Uncharacterized protein</fullName>
    </submittedName>
</protein>
<dbReference type="RefSeq" id="WP_118011192.1">
    <property type="nucleotide sequence ID" value="NZ_QSGD01000015.1"/>
</dbReference>